<gene>
    <name evidence="2" type="ORF">J5A65_04375</name>
</gene>
<proteinExistence type="predicted"/>
<protein>
    <submittedName>
        <fullName evidence="2">Transposase</fullName>
    </submittedName>
</protein>
<sequence length="147" mass="16288">MKSSTCAQASTPTPKASYLLAGSRTLGLFTSIRLILLALRHNLTQELLAEIFEISQPTVSRIINAYVPLIAGNLQAQIPTVEDLDPTQQLIIDGTLLPCWSWRRHPELYSGKHHTTGVTIQVACTLTGRLAWVSHPFPDKHPMTLQH</sequence>
<name>A0ABX7Y8B6_9ACTN</name>
<dbReference type="SUPFAM" id="SSF47413">
    <property type="entry name" value="lambda repressor-like DNA-binding domains"/>
    <property type="match status" value="1"/>
</dbReference>
<organism evidence="2 3">
    <name type="scientific">Arachnia rubra</name>
    <dbReference type="NCBI Taxonomy" id="1547448"/>
    <lineage>
        <taxon>Bacteria</taxon>
        <taxon>Bacillati</taxon>
        <taxon>Actinomycetota</taxon>
        <taxon>Actinomycetes</taxon>
        <taxon>Propionibacteriales</taxon>
        <taxon>Propionibacteriaceae</taxon>
        <taxon>Arachnia</taxon>
    </lineage>
</organism>
<feature type="domain" description="Transposase Helix-turn-helix" evidence="1">
    <location>
        <begin position="34"/>
        <end position="74"/>
    </location>
</feature>
<evidence type="ECO:0000313" key="3">
    <source>
        <dbReference type="Proteomes" id="UP000678513"/>
    </source>
</evidence>
<dbReference type="Pfam" id="PF13613">
    <property type="entry name" value="HTH_Tnp_4"/>
    <property type="match status" value="1"/>
</dbReference>
<dbReference type="Proteomes" id="UP000678513">
    <property type="component" value="Chromosome"/>
</dbReference>
<reference evidence="2 3" key="1">
    <citation type="submission" date="2021-03" db="EMBL/GenBank/DDBJ databases">
        <title>Human Oral Microbial Genomes.</title>
        <authorList>
            <person name="Johnston C.D."/>
            <person name="Chen T."/>
            <person name="Dewhirst F.E."/>
        </authorList>
    </citation>
    <scope>NUCLEOTIDE SEQUENCE [LARGE SCALE GENOMIC DNA]</scope>
    <source>
        <strain evidence="2 3">DSMZ 100122</strain>
    </source>
</reference>
<evidence type="ECO:0000313" key="2">
    <source>
        <dbReference type="EMBL" id="QUC08968.1"/>
    </source>
</evidence>
<dbReference type="RefSeq" id="WP_212325771.1">
    <property type="nucleotide sequence ID" value="NZ_AP024463.1"/>
</dbReference>
<evidence type="ECO:0000259" key="1">
    <source>
        <dbReference type="Pfam" id="PF13613"/>
    </source>
</evidence>
<dbReference type="InterPro" id="IPR027805">
    <property type="entry name" value="Transposase_HTH_dom"/>
</dbReference>
<keyword evidence="3" id="KW-1185">Reference proteome</keyword>
<dbReference type="EMBL" id="CP072384">
    <property type="protein sequence ID" value="QUC08968.1"/>
    <property type="molecule type" value="Genomic_DNA"/>
</dbReference>
<dbReference type="InterPro" id="IPR010982">
    <property type="entry name" value="Lambda_DNA-bd_dom_sf"/>
</dbReference>
<accession>A0ABX7Y8B6</accession>